<dbReference type="AlphaFoldDB" id="A0A225D5P0"/>
<evidence type="ECO:0000313" key="3">
    <source>
        <dbReference type="Proteomes" id="UP000214646"/>
    </source>
</evidence>
<comment type="caution">
    <text evidence="2">The sequence shown here is derived from an EMBL/GenBank/DDBJ whole genome shotgun (WGS) entry which is preliminary data.</text>
</comment>
<organism evidence="2 3">
    <name type="scientific">Fimbriiglobus ruber</name>
    <dbReference type="NCBI Taxonomy" id="1908690"/>
    <lineage>
        <taxon>Bacteria</taxon>
        <taxon>Pseudomonadati</taxon>
        <taxon>Planctomycetota</taxon>
        <taxon>Planctomycetia</taxon>
        <taxon>Gemmatales</taxon>
        <taxon>Gemmataceae</taxon>
        <taxon>Fimbriiglobus</taxon>
    </lineage>
</organism>
<dbReference type="EMBL" id="NIDE01000019">
    <property type="protein sequence ID" value="OWK34954.1"/>
    <property type="molecule type" value="Genomic_DNA"/>
</dbReference>
<name>A0A225D5P0_9BACT</name>
<accession>A0A225D5P0</accession>
<evidence type="ECO:0000256" key="1">
    <source>
        <dbReference type="SAM" id="MobiDB-lite"/>
    </source>
</evidence>
<dbReference type="Proteomes" id="UP000214646">
    <property type="component" value="Unassembled WGS sequence"/>
</dbReference>
<gene>
    <name evidence="2" type="ORF">FRUB_09796</name>
</gene>
<sequence>MADLPEPLPSKPSNLSERVGSIWDRIVPLFAGVVKARDVPSLVDVCRWIDRAERTEARIEDMDPSDKAWTQALTGAAIATDKILALSARFGMTPGDRAKLRDTAAPAQTTPRVKTRPATKFDKAGKPSRTAPKAK</sequence>
<reference evidence="3" key="1">
    <citation type="submission" date="2017-06" db="EMBL/GenBank/DDBJ databases">
        <title>Genome analysis of Fimbriiglobus ruber SP5, the first member of the order Planctomycetales with confirmed chitinolytic capability.</title>
        <authorList>
            <person name="Ravin N.V."/>
            <person name="Rakitin A.L."/>
            <person name="Ivanova A.A."/>
            <person name="Beletsky A.V."/>
            <person name="Kulichevskaya I.S."/>
            <person name="Mardanov A.V."/>
            <person name="Dedysh S.N."/>
        </authorList>
    </citation>
    <scope>NUCLEOTIDE SEQUENCE [LARGE SCALE GENOMIC DNA]</scope>
    <source>
        <strain evidence="3">SP5</strain>
    </source>
</reference>
<protein>
    <recommendedName>
        <fullName evidence="4">Terminase</fullName>
    </recommendedName>
</protein>
<evidence type="ECO:0008006" key="4">
    <source>
        <dbReference type="Google" id="ProtNLM"/>
    </source>
</evidence>
<feature type="region of interest" description="Disordered" evidence="1">
    <location>
        <begin position="94"/>
        <end position="135"/>
    </location>
</feature>
<keyword evidence="3" id="KW-1185">Reference proteome</keyword>
<proteinExistence type="predicted"/>
<evidence type="ECO:0000313" key="2">
    <source>
        <dbReference type="EMBL" id="OWK34954.1"/>
    </source>
</evidence>